<evidence type="ECO:0000313" key="3">
    <source>
        <dbReference type="Proteomes" id="UP000282438"/>
    </source>
</evidence>
<proteinExistence type="predicted"/>
<keyword evidence="3" id="KW-1185">Reference proteome</keyword>
<dbReference type="RefSeq" id="WP_125972983.1">
    <property type="nucleotide sequence ID" value="NZ_CP034433.1"/>
</dbReference>
<evidence type="ECO:0000313" key="2">
    <source>
        <dbReference type="EMBL" id="AZN36368.1"/>
    </source>
</evidence>
<dbReference type="EMBL" id="CP034433">
    <property type="protein sequence ID" value="AZN36368.1"/>
    <property type="molecule type" value="Genomic_DNA"/>
</dbReference>
<dbReference type="Proteomes" id="UP000282438">
    <property type="component" value="Chromosome"/>
</dbReference>
<protein>
    <recommendedName>
        <fullName evidence="4">Secreted protein</fullName>
    </recommendedName>
</protein>
<feature type="chain" id="PRO_5019325500" description="Secreted protein" evidence="1">
    <location>
        <begin position="21"/>
        <end position="77"/>
    </location>
</feature>
<name>A0A3S8ZSC8_9NEIS</name>
<evidence type="ECO:0008006" key="4">
    <source>
        <dbReference type="Google" id="ProtNLM"/>
    </source>
</evidence>
<feature type="signal peptide" evidence="1">
    <location>
        <begin position="1"/>
        <end position="20"/>
    </location>
</feature>
<organism evidence="2 3">
    <name type="scientific">Iodobacter ciconiae</name>
    <dbReference type="NCBI Taxonomy" id="2496266"/>
    <lineage>
        <taxon>Bacteria</taxon>
        <taxon>Pseudomonadati</taxon>
        <taxon>Pseudomonadota</taxon>
        <taxon>Betaproteobacteria</taxon>
        <taxon>Neisseriales</taxon>
        <taxon>Chitinibacteraceae</taxon>
        <taxon>Iodobacter</taxon>
    </lineage>
</organism>
<keyword evidence="1" id="KW-0732">Signal</keyword>
<sequence>MMRSIYCCLLCCAFALPVWAINVKVQSRVMPRCMVSGKSPALVTSAALCSQPLPFVRLFKRVENSGASAVERVVMEF</sequence>
<dbReference type="KEGG" id="iod:EJO50_07615"/>
<dbReference type="AlphaFoldDB" id="A0A3S8ZSC8"/>
<gene>
    <name evidence="2" type="ORF">EJO50_07615</name>
</gene>
<reference evidence="2 3" key="1">
    <citation type="submission" date="2018-12" db="EMBL/GenBank/DDBJ databases">
        <title>Complete genome sequence of Iodobacter sp. H11R3.</title>
        <authorList>
            <person name="Bae J.-W."/>
        </authorList>
    </citation>
    <scope>NUCLEOTIDE SEQUENCE [LARGE SCALE GENOMIC DNA]</scope>
    <source>
        <strain evidence="2 3">H11R3</strain>
    </source>
</reference>
<evidence type="ECO:0000256" key="1">
    <source>
        <dbReference type="SAM" id="SignalP"/>
    </source>
</evidence>
<accession>A0A3S8ZSC8</accession>